<evidence type="ECO:0000256" key="10">
    <source>
        <dbReference type="SAM" id="Phobius"/>
    </source>
</evidence>
<evidence type="ECO:0000256" key="3">
    <source>
        <dbReference type="ARBA" id="ARBA00022723"/>
    </source>
</evidence>
<dbReference type="FunFam" id="3.30.40.10:FF:000388">
    <property type="entry name" value="Putative RING zinc finger domain superfamily protein"/>
    <property type="match status" value="1"/>
</dbReference>
<dbReference type="PANTHER" id="PTHR47168:SF1">
    <property type="entry name" value="OS02G0798600 PROTEIN"/>
    <property type="match status" value="1"/>
</dbReference>
<feature type="domain" description="RING-type" evidence="11">
    <location>
        <begin position="475"/>
        <end position="505"/>
    </location>
</feature>
<dbReference type="Gene3D" id="3.30.40.10">
    <property type="entry name" value="Zinc/RING finger domain, C3HC4 (zinc finger)"/>
    <property type="match status" value="1"/>
</dbReference>
<reference evidence="12" key="1">
    <citation type="journal article" date="2023" name="Plant J.">
        <title>Genome sequences and population genomics provide insights into the demographic history, inbreeding, and mutation load of two 'living fossil' tree species of Dipteronia.</title>
        <authorList>
            <person name="Feng Y."/>
            <person name="Comes H.P."/>
            <person name="Chen J."/>
            <person name="Zhu S."/>
            <person name="Lu R."/>
            <person name="Zhang X."/>
            <person name="Li P."/>
            <person name="Qiu J."/>
            <person name="Olsen K.M."/>
            <person name="Qiu Y."/>
        </authorList>
    </citation>
    <scope>NUCLEOTIDE SEQUENCE</scope>
    <source>
        <strain evidence="12">KIB01</strain>
    </source>
</reference>
<feature type="compositionally biased region" description="Low complexity" evidence="9">
    <location>
        <begin position="78"/>
        <end position="91"/>
    </location>
</feature>
<comment type="subcellular location">
    <subcellularLocation>
        <location evidence="1">Membrane</location>
        <topology evidence="1">Single-pass membrane protein</topology>
    </subcellularLocation>
</comment>
<keyword evidence="13" id="KW-1185">Reference proteome</keyword>
<gene>
    <name evidence="12" type="ORF">Ddye_021834</name>
</gene>
<keyword evidence="3" id="KW-0479">Metal-binding</keyword>
<dbReference type="InterPro" id="IPR001841">
    <property type="entry name" value="Znf_RING"/>
</dbReference>
<keyword evidence="7 10" id="KW-0472">Membrane</keyword>
<evidence type="ECO:0000256" key="2">
    <source>
        <dbReference type="ARBA" id="ARBA00022692"/>
    </source>
</evidence>
<evidence type="ECO:0000256" key="5">
    <source>
        <dbReference type="ARBA" id="ARBA00022833"/>
    </source>
</evidence>
<feature type="compositionally biased region" description="Polar residues" evidence="9">
    <location>
        <begin position="67"/>
        <end position="77"/>
    </location>
</feature>
<feature type="compositionally biased region" description="Polar residues" evidence="9">
    <location>
        <begin position="188"/>
        <end position="205"/>
    </location>
</feature>
<keyword evidence="5" id="KW-0862">Zinc</keyword>
<evidence type="ECO:0000313" key="13">
    <source>
        <dbReference type="Proteomes" id="UP001280121"/>
    </source>
</evidence>
<dbReference type="InterPro" id="IPR051653">
    <property type="entry name" value="E3_ligase_sorting_rcpt"/>
</dbReference>
<dbReference type="PANTHER" id="PTHR47168">
    <property type="entry name" value="RING ZINC FINGER DOMAIN SUPERFAMILY PROTEIN-RELATED"/>
    <property type="match status" value="1"/>
</dbReference>
<proteinExistence type="predicted"/>
<feature type="region of interest" description="Disordered" evidence="9">
    <location>
        <begin position="145"/>
        <end position="225"/>
    </location>
</feature>
<dbReference type="InterPro" id="IPR013083">
    <property type="entry name" value="Znf_RING/FYVE/PHD"/>
</dbReference>
<sequence length="556" mass="60639">MGSGSSRLGSGRTRVNRRSKFMSSLICGGSSSRAPVEMEDYLDENLMTSAEHSHPVINVVQNSQRGSSLISPAGTQFTNSNTETGTSSGSNIAASEDTSAKGGMGNVETSNHGKCLADSKELVSPLLVSAESTYDESYRDISSTRASTSFKEQESSDPLCVNDSANKNAVNGIDNPVDKGVSQICHEPSSSSSQNLGDSRSNGVSLVSPASEVSATHDSRSDTVSHVSDLPVTFHSVGDETIRGAMPAGLGFLVSNREQDRDDGSVLHVDVVSISSHILSSGSADTSSHASRRNSRRLFWDAFSRRSSRRLNDSPTIVFSTDDTNDLGSQDRWLLDFSSDFLDDGVGGDTGYLGSRIHSLNERRRHSRSEIWERLRAGLDDNRRTSFCPSGLHPDGTCSCESFVMSEESSTRAISRIVMLAEALFEVLDEIHRQPVSLSLSMVSLPAPESVVDSFPLKSHKKVDKAESGDDIDQCYICLAEYEEGDKIRVLPCHHEYHMSCVDKWLKEIHGYHPYLALFFFISILLFFSLFVHILVQIHFLIVLSFNGVLSVPPCC</sequence>
<feature type="transmembrane region" description="Helical" evidence="10">
    <location>
        <begin position="515"/>
        <end position="536"/>
    </location>
</feature>
<dbReference type="AlphaFoldDB" id="A0AAD9U3F9"/>
<keyword evidence="4 8" id="KW-0863">Zinc-finger</keyword>
<evidence type="ECO:0000256" key="4">
    <source>
        <dbReference type="ARBA" id="ARBA00022771"/>
    </source>
</evidence>
<organism evidence="12 13">
    <name type="scientific">Dipteronia dyeriana</name>
    <dbReference type="NCBI Taxonomy" id="168575"/>
    <lineage>
        <taxon>Eukaryota</taxon>
        <taxon>Viridiplantae</taxon>
        <taxon>Streptophyta</taxon>
        <taxon>Embryophyta</taxon>
        <taxon>Tracheophyta</taxon>
        <taxon>Spermatophyta</taxon>
        <taxon>Magnoliopsida</taxon>
        <taxon>eudicotyledons</taxon>
        <taxon>Gunneridae</taxon>
        <taxon>Pentapetalae</taxon>
        <taxon>rosids</taxon>
        <taxon>malvids</taxon>
        <taxon>Sapindales</taxon>
        <taxon>Sapindaceae</taxon>
        <taxon>Hippocastanoideae</taxon>
        <taxon>Acereae</taxon>
        <taxon>Dipteronia</taxon>
    </lineage>
</organism>
<dbReference type="Pfam" id="PF13639">
    <property type="entry name" value="zf-RING_2"/>
    <property type="match status" value="1"/>
</dbReference>
<feature type="region of interest" description="Disordered" evidence="9">
    <location>
        <begin position="67"/>
        <end position="107"/>
    </location>
</feature>
<evidence type="ECO:0000256" key="9">
    <source>
        <dbReference type="SAM" id="MobiDB-lite"/>
    </source>
</evidence>
<dbReference type="SUPFAM" id="SSF57850">
    <property type="entry name" value="RING/U-box"/>
    <property type="match status" value="1"/>
</dbReference>
<dbReference type="GO" id="GO:0008270">
    <property type="term" value="F:zinc ion binding"/>
    <property type="evidence" value="ECO:0007669"/>
    <property type="project" value="UniProtKB-KW"/>
</dbReference>
<name>A0AAD9U3F9_9ROSI</name>
<keyword evidence="6 10" id="KW-1133">Transmembrane helix</keyword>
<dbReference type="Proteomes" id="UP001280121">
    <property type="component" value="Unassembled WGS sequence"/>
</dbReference>
<dbReference type="EMBL" id="JANJYI010000006">
    <property type="protein sequence ID" value="KAK2646639.1"/>
    <property type="molecule type" value="Genomic_DNA"/>
</dbReference>
<dbReference type="PROSITE" id="PS50089">
    <property type="entry name" value="ZF_RING_2"/>
    <property type="match status" value="1"/>
</dbReference>
<accession>A0AAD9U3F9</accession>
<dbReference type="GO" id="GO:0016020">
    <property type="term" value="C:membrane"/>
    <property type="evidence" value="ECO:0007669"/>
    <property type="project" value="UniProtKB-SubCell"/>
</dbReference>
<evidence type="ECO:0000256" key="7">
    <source>
        <dbReference type="ARBA" id="ARBA00023136"/>
    </source>
</evidence>
<evidence type="ECO:0000313" key="12">
    <source>
        <dbReference type="EMBL" id="KAK2646639.1"/>
    </source>
</evidence>
<protein>
    <recommendedName>
        <fullName evidence="11">RING-type domain-containing protein</fullName>
    </recommendedName>
</protein>
<evidence type="ECO:0000259" key="11">
    <source>
        <dbReference type="PROSITE" id="PS50089"/>
    </source>
</evidence>
<keyword evidence="2 10" id="KW-0812">Transmembrane</keyword>
<evidence type="ECO:0000256" key="1">
    <source>
        <dbReference type="ARBA" id="ARBA00004167"/>
    </source>
</evidence>
<evidence type="ECO:0000256" key="8">
    <source>
        <dbReference type="PROSITE-ProRule" id="PRU00175"/>
    </source>
</evidence>
<evidence type="ECO:0000256" key="6">
    <source>
        <dbReference type="ARBA" id="ARBA00022989"/>
    </source>
</evidence>
<comment type="caution">
    <text evidence="12">The sequence shown here is derived from an EMBL/GenBank/DDBJ whole genome shotgun (WGS) entry which is preliminary data.</text>
</comment>